<name>A0A0F9PT98_9ZZZZ</name>
<comment type="caution">
    <text evidence="2">The sequence shown here is derived from an EMBL/GenBank/DDBJ whole genome shotgun (WGS) entry which is preliminary data.</text>
</comment>
<evidence type="ECO:0000313" key="2">
    <source>
        <dbReference type="EMBL" id="KKN27972.1"/>
    </source>
</evidence>
<sequence>MEKDEWVEKFKQQILPQIVKEYRPKRILLFGSRIKRTSNINSDLDVIIISDSFYNIPFISRMSNVLKKFKFTKHIDYLCYTPEEFERIKDNSSILIDALEDAEIII</sequence>
<accession>A0A0F9PT98</accession>
<dbReference type="Gene3D" id="3.30.460.10">
    <property type="entry name" value="Beta Polymerase, domain 2"/>
    <property type="match status" value="1"/>
</dbReference>
<protein>
    <recommendedName>
        <fullName evidence="1">Polymerase beta nucleotidyltransferase domain-containing protein</fullName>
    </recommendedName>
</protein>
<dbReference type="Pfam" id="PF18765">
    <property type="entry name" value="Polbeta"/>
    <property type="match status" value="1"/>
</dbReference>
<proteinExistence type="predicted"/>
<feature type="domain" description="Polymerase beta nucleotidyltransferase" evidence="1">
    <location>
        <begin position="17"/>
        <end position="84"/>
    </location>
</feature>
<evidence type="ECO:0000259" key="1">
    <source>
        <dbReference type="Pfam" id="PF18765"/>
    </source>
</evidence>
<gene>
    <name evidence="2" type="ORF">LCGC14_0858970</name>
</gene>
<dbReference type="AlphaFoldDB" id="A0A0F9PT98"/>
<dbReference type="SUPFAM" id="SSF81301">
    <property type="entry name" value="Nucleotidyltransferase"/>
    <property type="match status" value="1"/>
</dbReference>
<organism evidence="2">
    <name type="scientific">marine sediment metagenome</name>
    <dbReference type="NCBI Taxonomy" id="412755"/>
    <lineage>
        <taxon>unclassified sequences</taxon>
        <taxon>metagenomes</taxon>
        <taxon>ecological metagenomes</taxon>
    </lineage>
</organism>
<dbReference type="PANTHER" id="PTHR43449:SF1">
    <property type="entry name" value="POLYMERASE BETA NUCLEOTIDYLTRANSFERASE DOMAIN-CONTAINING PROTEIN"/>
    <property type="match status" value="1"/>
</dbReference>
<dbReference type="InterPro" id="IPR041633">
    <property type="entry name" value="Polbeta"/>
</dbReference>
<reference evidence="2" key="1">
    <citation type="journal article" date="2015" name="Nature">
        <title>Complex archaea that bridge the gap between prokaryotes and eukaryotes.</title>
        <authorList>
            <person name="Spang A."/>
            <person name="Saw J.H."/>
            <person name="Jorgensen S.L."/>
            <person name="Zaremba-Niedzwiedzka K."/>
            <person name="Martijn J."/>
            <person name="Lind A.E."/>
            <person name="van Eijk R."/>
            <person name="Schleper C."/>
            <person name="Guy L."/>
            <person name="Ettema T.J."/>
        </authorList>
    </citation>
    <scope>NUCLEOTIDE SEQUENCE</scope>
</reference>
<dbReference type="PANTHER" id="PTHR43449">
    <property type="entry name" value="NUCLEOTIDYLTRANSFERASE"/>
    <property type="match status" value="1"/>
</dbReference>
<dbReference type="InterPro" id="IPR043519">
    <property type="entry name" value="NT_sf"/>
</dbReference>
<dbReference type="EMBL" id="LAZR01002600">
    <property type="protein sequence ID" value="KKN27972.1"/>
    <property type="molecule type" value="Genomic_DNA"/>
</dbReference>